<keyword evidence="1" id="KW-0732">Signal</keyword>
<proteinExistence type="predicted"/>
<comment type="caution">
    <text evidence="3">The sequence shown here is derived from an EMBL/GenBank/DDBJ whole genome shotgun (WGS) entry which is preliminary data.</text>
</comment>
<dbReference type="PROSITE" id="PS50005">
    <property type="entry name" value="TPR"/>
    <property type="match status" value="1"/>
</dbReference>
<dbReference type="SUPFAM" id="SSF48452">
    <property type="entry name" value="TPR-like"/>
    <property type="match status" value="1"/>
</dbReference>
<dbReference type="Gene3D" id="1.25.40.10">
    <property type="entry name" value="Tetratricopeptide repeat domain"/>
    <property type="match status" value="1"/>
</dbReference>
<organism evidence="3">
    <name type="scientific">marine sediment metagenome</name>
    <dbReference type="NCBI Taxonomy" id="412755"/>
    <lineage>
        <taxon>unclassified sequences</taxon>
        <taxon>metagenomes</taxon>
        <taxon>ecological metagenomes</taxon>
    </lineage>
</organism>
<feature type="non-terminal residue" evidence="3">
    <location>
        <position position="1"/>
    </location>
</feature>
<evidence type="ECO:0000259" key="2">
    <source>
        <dbReference type="Pfam" id="PF13525"/>
    </source>
</evidence>
<evidence type="ECO:0000256" key="1">
    <source>
        <dbReference type="ARBA" id="ARBA00022729"/>
    </source>
</evidence>
<gene>
    <name evidence="3" type="ORF">S01H1_18266</name>
</gene>
<dbReference type="EMBL" id="BARS01009753">
    <property type="protein sequence ID" value="GAF79091.1"/>
    <property type="molecule type" value="Genomic_DNA"/>
</dbReference>
<dbReference type="InterPro" id="IPR019734">
    <property type="entry name" value="TPR_rpt"/>
</dbReference>
<dbReference type="AlphaFoldDB" id="X0SVD7"/>
<dbReference type="Pfam" id="PF13525">
    <property type="entry name" value="YfiO"/>
    <property type="match status" value="1"/>
</dbReference>
<evidence type="ECO:0000313" key="3">
    <source>
        <dbReference type="EMBL" id="GAF79091.1"/>
    </source>
</evidence>
<name>X0SVD7_9ZZZZ</name>
<accession>X0SVD7</accession>
<dbReference type="InterPro" id="IPR039565">
    <property type="entry name" value="BamD-like"/>
</dbReference>
<dbReference type="InterPro" id="IPR011990">
    <property type="entry name" value="TPR-like_helical_dom_sf"/>
</dbReference>
<reference evidence="3" key="1">
    <citation type="journal article" date="2014" name="Front. Microbiol.">
        <title>High frequency of phylogenetically diverse reductive dehalogenase-homologous genes in deep subseafloor sedimentary metagenomes.</title>
        <authorList>
            <person name="Kawai M."/>
            <person name="Futagami T."/>
            <person name="Toyoda A."/>
            <person name="Takaki Y."/>
            <person name="Nishi S."/>
            <person name="Hori S."/>
            <person name="Arai W."/>
            <person name="Tsubouchi T."/>
            <person name="Morono Y."/>
            <person name="Uchiyama I."/>
            <person name="Ito T."/>
            <person name="Fujiyama A."/>
            <person name="Inagaki F."/>
            <person name="Takami H."/>
        </authorList>
    </citation>
    <scope>NUCLEOTIDE SEQUENCE</scope>
    <source>
        <strain evidence="3">Expedition CK06-06</strain>
    </source>
</reference>
<feature type="domain" description="Outer membrane lipoprotein BamD-like" evidence="2">
    <location>
        <begin position="6"/>
        <end position="56"/>
    </location>
</feature>
<dbReference type="Pfam" id="PF13174">
    <property type="entry name" value="TPR_6"/>
    <property type="match status" value="1"/>
</dbReference>
<sequence>QAPHMRELLSQVVARLVRHELYVARFYLLRDNYDAAVARIQYALRNYGAAIEGSAAIATGARELEAEALLLLGTTYLKMQKLADARQTFQTILKDFPTSAFAVPALNYLEYLKRQG</sequence>
<protein>
    <recommendedName>
        <fullName evidence="2">Outer membrane lipoprotein BamD-like domain-containing protein</fullName>
    </recommendedName>
</protein>